<evidence type="ECO:0000256" key="6">
    <source>
        <dbReference type="ARBA" id="ARBA00022692"/>
    </source>
</evidence>
<protein>
    <recommendedName>
        <fullName evidence="4">RING-type E3 ubiquitin transferase</fullName>
        <ecNumber evidence="4">2.3.2.27</ecNumber>
    </recommendedName>
</protein>
<keyword evidence="11 14" id="KW-1133">Transmembrane helix</keyword>
<dbReference type="PANTHER" id="PTHR13145">
    <property type="entry name" value="SSM4 PROTEIN"/>
    <property type="match status" value="1"/>
</dbReference>
<evidence type="ECO:0000256" key="7">
    <source>
        <dbReference type="ARBA" id="ARBA00022723"/>
    </source>
</evidence>
<evidence type="ECO:0000256" key="4">
    <source>
        <dbReference type="ARBA" id="ARBA00012483"/>
    </source>
</evidence>
<dbReference type="GO" id="GO:0005789">
    <property type="term" value="C:endoplasmic reticulum membrane"/>
    <property type="evidence" value="ECO:0007669"/>
    <property type="project" value="TreeGrafter"/>
</dbReference>
<feature type="transmembrane region" description="Helical" evidence="14">
    <location>
        <begin position="340"/>
        <end position="361"/>
    </location>
</feature>
<evidence type="ECO:0000256" key="11">
    <source>
        <dbReference type="ARBA" id="ARBA00022989"/>
    </source>
</evidence>
<dbReference type="PANTHER" id="PTHR13145:SF0">
    <property type="entry name" value="E3 UBIQUITIN-PROTEIN LIGASE MARCHF6"/>
    <property type="match status" value="1"/>
</dbReference>
<sequence>MLAVPALVGQGLHIPNQEDVNITDNVEIVEENKSDSDSDNDESNTNGIPEDALCRICKQPHTEEDPLFHPCKCSGSIKYIHGSCLMEWMKHSNKGKYCEICKHEFKFAKVYSHDAPKQLSPLQVLLGAFSVLFNYLKSISRILLVIFVWIVLVPFITYQFYRIVNITSLSQIAGSILEWETLFKDYGILTFFRDCTFGATICIFVLLLDLITAGVLEFIKSNLELLESYINPQRQAPQVNANDQNSSNEIITLKDLMNNQQLLQQEENNDETNDTPQEEANEARVELEEAMENVPQEGLIQNPPMVANPLPPLQNANQNGAREDLDLDVMIGLKGDISHLFETVALVLFLNSQHILLLLFLPLQFGRFICHQLIHRFEIYNIIDDLLNQDITNNGTSTFSNITQTLKKLTNDTIFQNINPANTMSVNSSSYLDSTAWIVGEKIVYILTGYLFLIGVIYSFVLLNYLFHNFISKRWFPICSLAKKIVYYTMYIILLMKIATILTTNFIVIPLAIGYLLFYSTDEFFKNTTINITATMGYRINGNSTLQLNQTITDSIVNLTEPVYHFMEHFHFNSTNILRELVFGVYASVKPYSLEIILSRLVIFFSVAFVYFVFGIIVVVVASSFIQMLRSFLSKRVLWFLRDPDDPNFHYLKELVTISIFTHMRRITFSFFFLSILILALVRTPLKMVRFLLQDYNFFPFKIGTPLGEYGRNSLIELTIDTSLPIIIVNYMQQRWFNLQKLKWVLKRWFEIGGSYLSLESYFFDTPTSTTVAARDINLQRSVRYPNHFPLRISLFILITWCGLIEIISLSIIIPLLLGKFVLDNVLGTLLGIEMRNHFYTYMIGLYLFNGIMYILNYIYTERSFEKIIKWGAIIIKCSILFVLWFILVPILIGSAIEMSIVVPTRLAIEILVSENFDDSLTGSQPVLLLAEVWSLGLFFSITILKLPDVFPGLQNFAQELNRVKQNGFRNVELIRVVNNLILPVVYHLVLFLTVPYVVNKTILPFFVLPQTQYHIFVFSYPSIVALLILKLVVQALTKIYNKLHDIVMDKLYLSKEVLVNHGEVSANMPGVINNQ</sequence>
<accession>A0A6A5BUR1</accession>
<evidence type="ECO:0000256" key="14">
    <source>
        <dbReference type="SAM" id="Phobius"/>
    </source>
</evidence>
<dbReference type="GO" id="GO:0061630">
    <property type="term" value="F:ubiquitin protein ligase activity"/>
    <property type="evidence" value="ECO:0007669"/>
    <property type="project" value="UniProtKB-EC"/>
</dbReference>
<dbReference type="Gene3D" id="3.30.40.10">
    <property type="entry name" value="Zinc/RING finger domain, C3HC4 (zinc finger)"/>
    <property type="match status" value="1"/>
</dbReference>
<keyword evidence="18" id="KW-1185">Reference proteome</keyword>
<dbReference type="VEuPathDB" id="AmoebaDB:NF0057350"/>
<comment type="caution">
    <text evidence="17">The sequence shown here is derived from an EMBL/GenBank/DDBJ whole genome shotgun (WGS) entry which is preliminary data.</text>
</comment>
<feature type="domain" description="RING-type" evidence="15">
    <location>
        <begin position="54"/>
        <end position="102"/>
    </location>
</feature>
<dbReference type="InterPro" id="IPR001841">
    <property type="entry name" value="Znf_RING"/>
</dbReference>
<evidence type="ECO:0000313" key="18">
    <source>
        <dbReference type="Proteomes" id="UP000444721"/>
    </source>
</evidence>
<keyword evidence="8 13" id="KW-0863">Zinc-finger</keyword>
<feature type="transmembrane region" description="Helical" evidence="14">
    <location>
        <begin position="1014"/>
        <end position="1034"/>
    </location>
</feature>
<dbReference type="RefSeq" id="XP_044563699.1">
    <property type="nucleotide sequence ID" value="XM_044705209.1"/>
</dbReference>
<dbReference type="Proteomes" id="UP000444721">
    <property type="component" value="Unassembled WGS sequence"/>
</dbReference>
<feature type="transmembrane region" description="Helical" evidence="14">
    <location>
        <begin position="927"/>
        <end position="945"/>
    </location>
</feature>
<dbReference type="OMA" id="WLHYSLV"/>
<comment type="subcellular location">
    <subcellularLocation>
        <location evidence="2">Membrane</location>
        <topology evidence="2">Multi-pass membrane protein</topology>
    </subcellularLocation>
</comment>
<keyword evidence="5" id="KW-0808">Transferase</keyword>
<dbReference type="InterPro" id="IPR056521">
    <property type="entry name" value="MARCHF6-like_C"/>
</dbReference>
<proteinExistence type="predicted"/>
<dbReference type="OrthoDB" id="1108038at2759"/>
<name>A0A6A5BUR1_NAEFO</name>
<evidence type="ECO:0000256" key="5">
    <source>
        <dbReference type="ARBA" id="ARBA00022679"/>
    </source>
</evidence>
<evidence type="ECO:0000259" key="16">
    <source>
        <dbReference type="PROSITE" id="PS51292"/>
    </source>
</evidence>
<dbReference type="CDD" id="cd16702">
    <property type="entry name" value="RING_CH-C4HC3_MARCH6"/>
    <property type="match status" value="1"/>
</dbReference>
<keyword evidence="10" id="KW-0862">Zinc</keyword>
<evidence type="ECO:0000259" key="15">
    <source>
        <dbReference type="PROSITE" id="PS50089"/>
    </source>
</evidence>
<feature type="transmembrane region" description="Helical" evidence="14">
    <location>
        <begin position="143"/>
        <end position="161"/>
    </location>
</feature>
<evidence type="ECO:0000256" key="8">
    <source>
        <dbReference type="ARBA" id="ARBA00022771"/>
    </source>
</evidence>
<dbReference type="EMBL" id="VFQX01000028">
    <property type="protein sequence ID" value="KAF0978986.1"/>
    <property type="molecule type" value="Genomic_DNA"/>
</dbReference>
<dbReference type="Pfam" id="PF23113">
    <property type="entry name" value="MARCHF6_C"/>
    <property type="match status" value="1"/>
</dbReference>
<feature type="transmembrane region" description="Helical" evidence="14">
    <location>
        <begin position="443"/>
        <end position="467"/>
    </location>
</feature>
<gene>
    <name evidence="17" type="ORF">FDP41_002056</name>
</gene>
<evidence type="ECO:0000256" key="3">
    <source>
        <dbReference type="ARBA" id="ARBA00004906"/>
    </source>
</evidence>
<evidence type="ECO:0000256" key="9">
    <source>
        <dbReference type="ARBA" id="ARBA00022786"/>
    </source>
</evidence>
<dbReference type="GO" id="GO:0008270">
    <property type="term" value="F:zinc ion binding"/>
    <property type="evidence" value="ECO:0007669"/>
    <property type="project" value="UniProtKB-KW"/>
</dbReference>
<dbReference type="PROSITE" id="PS51292">
    <property type="entry name" value="ZF_RING_CH"/>
    <property type="match status" value="1"/>
</dbReference>
<dbReference type="AlphaFoldDB" id="A0A6A5BUR1"/>
<feature type="transmembrane region" description="Helical" evidence="14">
    <location>
        <begin position="871"/>
        <end position="897"/>
    </location>
</feature>
<feature type="transmembrane region" description="Helical" evidence="14">
    <location>
        <begin position="793"/>
        <end position="819"/>
    </location>
</feature>
<dbReference type="Pfam" id="PF12906">
    <property type="entry name" value="RINGv"/>
    <property type="match status" value="1"/>
</dbReference>
<organism evidence="17 18">
    <name type="scientific">Naegleria fowleri</name>
    <name type="common">Brain eating amoeba</name>
    <dbReference type="NCBI Taxonomy" id="5763"/>
    <lineage>
        <taxon>Eukaryota</taxon>
        <taxon>Discoba</taxon>
        <taxon>Heterolobosea</taxon>
        <taxon>Tetramitia</taxon>
        <taxon>Eutetramitia</taxon>
        <taxon>Vahlkampfiidae</taxon>
        <taxon>Naegleria</taxon>
    </lineage>
</organism>
<comment type="pathway">
    <text evidence="3">Protein modification; protein ubiquitination.</text>
</comment>
<comment type="catalytic activity">
    <reaction evidence="1">
        <text>S-ubiquitinyl-[E2 ubiquitin-conjugating enzyme]-L-cysteine + [acceptor protein]-L-lysine = [E2 ubiquitin-conjugating enzyme]-L-cysteine + N(6)-ubiquitinyl-[acceptor protein]-L-lysine.</text>
        <dbReference type="EC" id="2.3.2.27"/>
    </reaction>
</comment>
<evidence type="ECO:0000256" key="13">
    <source>
        <dbReference type="PROSITE-ProRule" id="PRU00175"/>
    </source>
</evidence>
<evidence type="ECO:0000313" key="17">
    <source>
        <dbReference type="EMBL" id="KAF0978986.1"/>
    </source>
</evidence>
<feature type="transmembrane region" description="Helical" evidence="14">
    <location>
        <begin position="601"/>
        <end position="626"/>
    </location>
</feature>
<dbReference type="VEuPathDB" id="AmoebaDB:FDP41_002056"/>
<dbReference type="PROSITE" id="PS50089">
    <property type="entry name" value="ZF_RING_2"/>
    <property type="match status" value="1"/>
</dbReference>
<feature type="transmembrane region" description="Helical" evidence="14">
    <location>
        <begin position="839"/>
        <end position="859"/>
    </location>
</feature>
<keyword evidence="12 14" id="KW-0472">Membrane</keyword>
<evidence type="ECO:0000256" key="1">
    <source>
        <dbReference type="ARBA" id="ARBA00000900"/>
    </source>
</evidence>
<keyword evidence="9" id="KW-0833">Ubl conjugation pathway</keyword>
<reference evidence="17 18" key="1">
    <citation type="journal article" date="2019" name="Sci. Rep.">
        <title>Nanopore sequencing improves the draft genome of the human pathogenic amoeba Naegleria fowleri.</title>
        <authorList>
            <person name="Liechti N."/>
            <person name="Schurch N."/>
            <person name="Bruggmann R."/>
            <person name="Wittwer M."/>
        </authorList>
    </citation>
    <scope>NUCLEOTIDE SEQUENCE [LARGE SCALE GENOMIC DNA]</scope>
    <source>
        <strain evidence="17 18">ATCC 30894</strain>
    </source>
</reference>
<feature type="transmembrane region" description="Helical" evidence="14">
    <location>
        <begin position="667"/>
        <end position="686"/>
    </location>
</feature>
<dbReference type="EC" id="2.3.2.27" evidence="4"/>
<feature type="transmembrane region" description="Helical" evidence="14">
    <location>
        <begin position="977"/>
        <end position="999"/>
    </location>
</feature>
<feature type="transmembrane region" description="Helical" evidence="14">
    <location>
        <begin position="197"/>
        <end position="219"/>
    </location>
</feature>
<dbReference type="InterPro" id="IPR011016">
    <property type="entry name" value="Znf_RING-CH"/>
</dbReference>
<dbReference type="SMART" id="SM00744">
    <property type="entry name" value="RINGv"/>
    <property type="match status" value="1"/>
</dbReference>
<feature type="transmembrane region" description="Helical" evidence="14">
    <location>
        <begin position="488"/>
        <end position="518"/>
    </location>
</feature>
<keyword evidence="7" id="KW-0479">Metal-binding</keyword>
<dbReference type="SUPFAM" id="SSF57850">
    <property type="entry name" value="RING/U-box"/>
    <property type="match status" value="1"/>
</dbReference>
<dbReference type="VEuPathDB" id="AmoebaDB:NfTy_034050"/>
<dbReference type="GeneID" id="68109274"/>
<evidence type="ECO:0000256" key="12">
    <source>
        <dbReference type="ARBA" id="ARBA00023136"/>
    </source>
</evidence>
<evidence type="ECO:0000256" key="2">
    <source>
        <dbReference type="ARBA" id="ARBA00004141"/>
    </source>
</evidence>
<keyword evidence="6 14" id="KW-0812">Transmembrane</keyword>
<dbReference type="GO" id="GO:0036503">
    <property type="term" value="P:ERAD pathway"/>
    <property type="evidence" value="ECO:0007669"/>
    <property type="project" value="TreeGrafter"/>
</dbReference>
<dbReference type="InterPro" id="IPR013083">
    <property type="entry name" value="Znf_RING/FYVE/PHD"/>
</dbReference>
<feature type="domain" description="RING-CH-type" evidence="16">
    <location>
        <begin position="46"/>
        <end position="108"/>
    </location>
</feature>
<evidence type="ECO:0000256" key="10">
    <source>
        <dbReference type="ARBA" id="ARBA00022833"/>
    </source>
</evidence>